<proteinExistence type="predicted"/>
<gene>
    <name evidence="2" type="ORF">H9753_05065</name>
</gene>
<reference evidence="2" key="2">
    <citation type="submission" date="2021-04" db="EMBL/GenBank/DDBJ databases">
        <authorList>
            <person name="Gilroy R."/>
        </authorList>
    </citation>
    <scope>NUCLEOTIDE SEQUENCE</scope>
    <source>
        <strain evidence="2">ChiBcec2-3848</strain>
    </source>
</reference>
<dbReference type="Proteomes" id="UP000823886">
    <property type="component" value="Unassembled WGS sequence"/>
</dbReference>
<evidence type="ECO:0000313" key="3">
    <source>
        <dbReference type="Proteomes" id="UP000823886"/>
    </source>
</evidence>
<dbReference type="AlphaFoldDB" id="A0A9D2PNL9"/>
<evidence type="ECO:0000256" key="1">
    <source>
        <dbReference type="SAM" id="Phobius"/>
    </source>
</evidence>
<name>A0A9D2PNL9_9FIRM</name>
<feature type="transmembrane region" description="Helical" evidence="1">
    <location>
        <begin position="26"/>
        <end position="47"/>
    </location>
</feature>
<protein>
    <submittedName>
        <fullName evidence="2">Uncharacterized protein</fullName>
    </submittedName>
</protein>
<organism evidence="2 3">
    <name type="scientific">Candidatus Blautia merdavium</name>
    <dbReference type="NCBI Taxonomy" id="2838494"/>
    <lineage>
        <taxon>Bacteria</taxon>
        <taxon>Bacillati</taxon>
        <taxon>Bacillota</taxon>
        <taxon>Clostridia</taxon>
        <taxon>Lachnospirales</taxon>
        <taxon>Lachnospiraceae</taxon>
        <taxon>Blautia</taxon>
    </lineage>
</organism>
<evidence type="ECO:0000313" key="2">
    <source>
        <dbReference type="EMBL" id="HJC62972.1"/>
    </source>
</evidence>
<reference evidence="2" key="1">
    <citation type="journal article" date="2021" name="PeerJ">
        <title>Extensive microbial diversity within the chicken gut microbiome revealed by metagenomics and culture.</title>
        <authorList>
            <person name="Gilroy R."/>
            <person name="Ravi A."/>
            <person name="Getino M."/>
            <person name="Pursley I."/>
            <person name="Horton D.L."/>
            <person name="Alikhan N.F."/>
            <person name="Baker D."/>
            <person name="Gharbi K."/>
            <person name="Hall N."/>
            <person name="Watson M."/>
            <person name="Adriaenssens E.M."/>
            <person name="Foster-Nyarko E."/>
            <person name="Jarju S."/>
            <person name="Secka A."/>
            <person name="Antonio M."/>
            <person name="Oren A."/>
            <person name="Chaudhuri R.R."/>
            <person name="La Ragione R."/>
            <person name="Hildebrand F."/>
            <person name="Pallen M.J."/>
        </authorList>
    </citation>
    <scope>NUCLEOTIDE SEQUENCE</scope>
    <source>
        <strain evidence="2">ChiBcec2-3848</strain>
    </source>
</reference>
<sequence length="88" mass="10035">MSQQKVDKYKKEKANRAKLQKRERRVLFLEKLAGGVICVAVVAWIGYSVYGLHVRAQESEEKEVVTTEMDVTAVSDYLNELSQDTAEE</sequence>
<keyword evidence="1" id="KW-1133">Transmembrane helix</keyword>
<keyword evidence="1" id="KW-0472">Membrane</keyword>
<keyword evidence="1" id="KW-0812">Transmembrane</keyword>
<dbReference type="EMBL" id="DWVZ01000063">
    <property type="protein sequence ID" value="HJC62972.1"/>
    <property type="molecule type" value="Genomic_DNA"/>
</dbReference>
<accession>A0A9D2PNL9</accession>
<comment type="caution">
    <text evidence="2">The sequence shown here is derived from an EMBL/GenBank/DDBJ whole genome shotgun (WGS) entry which is preliminary data.</text>
</comment>